<evidence type="ECO:0000256" key="4">
    <source>
        <dbReference type="ARBA" id="ARBA00022989"/>
    </source>
</evidence>
<evidence type="ECO:0000256" key="2">
    <source>
        <dbReference type="ARBA" id="ARBA00022448"/>
    </source>
</evidence>
<dbReference type="Proteomes" id="UP000717585">
    <property type="component" value="Unassembled WGS sequence"/>
</dbReference>
<comment type="subcellular location">
    <subcellularLocation>
        <location evidence="1">Membrane</location>
        <topology evidence="1">Single-pass membrane protein</topology>
    </subcellularLocation>
</comment>
<evidence type="ECO:0000313" key="8">
    <source>
        <dbReference type="EMBL" id="KAG9391971.1"/>
    </source>
</evidence>
<gene>
    <name evidence="8" type="ORF">J8273_6700</name>
</gene>
<keyword evidence="5 6" id="KW-0472">Membrane</keyword>
<keyword evidence="9" id="KW-1185">Reference proteome</keyword>
<dbReference type="PROSITE" id="PS50192">
    <property type="entry name" value="T_SNARE"/>
    <property type="match status" value="1"/>
</dbReference>
<name>A0A8J6BW15_9EUKA</name>
<evidence type="ECO:0000256" key="3">
    <source>
        <dbReference type="ARBA" id="ARBA00022692"/>
    </source>
</evidence>
<proteinExistence type="predicted"/>
<feature type="domain" description="T-SNARE coiled-coil homology" evidence="7">
    <location>
        <begin position="6"/>
        <end position="68"/>
    </location>
</feature>
<organism evidence="8 9">
    <name type="scientific">Carpediemonas membranifera</name>
    <dbReference type="NCBI Taxonomy" id="201153"/>
    <lineage>
        <taxon>Eukaryota</taxon>
        <taxon>Metamonada</taxon>
        <taxon>Carpediemonas-like organisms</taxon>
        <taxon>Carpediemonas</taxon>
    </lineage>
</organism>
<feature type="transmembrane region" description="Helical" evidence="6">
    <location>
        <begin position="76"/>
        <end position="98"/>
    </location>
</feature>
<evidence type="ECO:0000259" key="7">
    <source>
        <dbReference type="PROSITE" id="PS50192"/>
    </source>
</evidence>
<evidence type="ECO:0000256" key="5">
    <source>
        <dbReference type="ARBA" id="ARBA00023136"/>
    </source>
</evidence>
<dbReference type="GO" id="GO:0012505">
    <property type="term" value="C:endomembrane system"/>
    <property type="evidence" value="ECO:0007669"/>
    <property type="project" value="UniProtKB-ARBA"/>
</dbReference>
<keyword evidence="2" id="KW-0813">Transport</keyword>
<dbReference type="OrthoDB" id="3063237at2759"/>
<sequence>MESRSQLYYRDHEEELNELSNKIAILKDLSSDLGTTVQDQDDLLGSVGDSMSTTSAAIHKTAEKVSYMIHHKKVSLIYIVLLVLVVFLIAYMLISYLLRSH</sequence>
<keyword evidence="4 6" id="KW-1133">Transmembrane helix</keyword>
<evidence type="ECO:0000313" key="9">
    <source>
        <dbReference type="Proteomes" id="UP000717585"/>
    </source>
</evidence>
<dbReference type="GO" id="GO:0016020">
    <property type="term" value="C:membrane"/>
    <property type="evidence" value="ECO:0007669"/>
    <property type="project" value="UniProtKB-SubCell"/>
</dbReference>
<dbReference type="GO" id="GO:0005737">
    <property type="term" value="C:cytoplasm"/>
    <property type="evidence" value="ECO:0007669"/>
    <property type="project" value="UniProtKB-ARBA"/>
</dbReference>
<protein>
    <submittedName>
        <fullName evidence="8">SNARE domain</fullName>
    </submittedName>
</protein>
<dbReference type="SUPFAM" id="SSF58038">
    <property type="entry name" value="SNARE fusion complex"/>
    <property type="match status" value="1"/>
</dbReference>
<dbReference type="Gene3D" id="1.20.5.110">
    <property type="match status" value="1"/>
</dbReference>
<comment type="caution">
    <text evidence="8">The sequence shown here is derived from an EMBL/GenBank/DDBJ whole genome shotgun (WGS) entry which is preliminary data.</text>
</comment>
<reference evidence="8" key="1">
    <citation type="submission" date="2021-05" db="EMBL/GenBank/DDBJ databases">
        <title>A free-living protist that lacks canonical eukaryotic 1 DNA replication and segregation systems.</title>
        <authorList>
            <person name="Salas-Leiva D.E."/>
            <person name="Tromer E.C."/>
            <person name="Curtis B.A."/>
            <person name="Jerlstrom-Hultqvist J."/>
            <person name="Kolisko M."/>
            <person name="Yi Z."/>
            <person name="Salas-Leiva J.S."/>
            <person name="Gallot-Lavallee L."/>
            <person name="Kops G.J.P.L."/>
            <person name="Archibald J.M."/>
            <person name="Simpson A.G.B."/>
            <person name="Roger A.J."/>
        </authorList>
    </citation>
    <scope>NUCLEOTIDE SEQUENCE</scope>
    <source>
        <strain evidence="8">BICM</strain>
    </source>
</reference>
<dbReference type="PANTHER" id="PTHR12791">
    <property type="entry name" value="GOLGI SNARE BET1-RELATED"/>
    <property type="match status" value="1"/>
</dbReference>
<dbReference type="InterPro" id="IPR000727">
    <property type="entry name" value="T_SNARE_dom"/>
</dbReference>
<dbReference type="EMBL" id="JAHDYR010000041">
    <property type="protein sequence ID" value="KAG9391971.1"/>
    <property type="molecule type" value="Genomic_DNA"/>
</dbReference>
<evidence type="ECO:0000256" key="6">
    <source>
        <dbReference type="SAM" id="Phobius"/>
    </source>
</evidence>
<keyword evidence="3 6" id="KW-0812">Transmembrane</keyword>
<evidence type="ECO:0000256" key="1">
    <source>
        <dbReference type="ARBA" id="ARBA00004167"/>
    </source>
</evidence>
<accession>A0A8J6BW15</accession>
<dbReference type="AlphaFoldDB" id="A0A8J6BW15"/>